<accession>A0A8H7AR75</accession>
<organism evidence="1 2">
    <name type="scientific">Endocarpon pusillum</name>
    <dbReference type="NCBI Taxonomy" id="364733"/>
    <lineage>
        <taxon>Eukaryota</taxon>
        <taxon>Fungi</taxon>
        <taxon>Dikarya</taxon>
        <taxon>Ascomycota</taxon>
        <taxon>Pezizomycotina</taxon>
        <taxon>Eurotiomycetes</taxon>
        <taxon>Chaetothyriomycetidae</taxon>
        <taxon>Verrucariales</taxon>
        <taxon>Verrucariaceae</taxon>
        <taxon>Endocarpon</taxon>
    </lineage>
</organism>
<protein>
    <submittedName>
        <fullName evidence="1">Uncharacterized protein</fullName>
    </submittedName>
</protein>
<reference evidence="1" key="1">
    <citation type="submission" date="2020-02" db="EMBL/GenBank/DDBJ databases">
        <authorList>
            <person name="Palmer J.M."/>
        </authorList>
    </citation>
    <scope>NUCLEOTIDE SEQUENCE</scope>
    <source>
        <strain evidence="1">EPUS1.4</strain>
        <tissue evidence="1">Thallus</tissue>
    </source>
</reference>
<dbReference type="Proteomes" id="UP000606974">
    <property type="component" value="Unassembled WGS sequence"/>
</dbReference>
<gene>
    <name evidence="1" type="ORF">GJ744_002772</name>
</gene>
<sequence length="73" mass="8129">MPGDIVKIRHELKLSLMLGHAVLRGHIKWLRRQAHVIRLTDSVWLFWSTDEGSFAAVKIAGDGRAQAAVDPAD</sequence>
<keyword evidence="2" id="KW-1185">Reference proteome</keyword>
<evidence type="ECO:0000313" key="1">
    <source>
        <dbReference type="EMBL" id="KAF7512059.1"/>
    </source>
</evidence>
<dbReference type="AlphaFoldDB" id="A0A8H7AR75"/>
<comment type="caution">
    <text evidence="1">The sequence shown here is derived from an EMBL/GenBank/DDBJ whole genome shotgun (WGS) entry which is preliminary data.</text>
</comment>
<name>A0A8H7AR75_9EURO</name>
<evidence type="ECO:0000313" key="2">
    <source>
        <dbReference type="Proteomes" id="UP000606974"/>
    </source>
</evidence>
<dbReference type="EMBL" id="JAACFV010000015">
    <property type="protein sequence ID" value="KAF7512059.1"/>
    <property type="molecule type" value="Genomic_DNA"/>
</dbReference>
<proteinExistence type="predicted"/>